<feature type="domain" description="Glyoxalase-like" evidence="1">
    <location>
        <begin position="149"/>
        <end position="253"/>
    </location>
</feature>
<evidence type="ECO:0000259" key="1">
    <source>
        <dbReference type="Pfam" id="PF18029"/>
    </source>
</evidence>
<organism evidence="2 3">
    <name type="scientific">Nocardioides fonticola</name>
    <dbReference type="NCBI Taxonomy" id="450363"/>
    <lineage>
        <taxon>Bacteria</taxon>
        <taxon>Bacillati</taxon>
        <taxon>Actinomycetota</taxon>
        <taxon>Actinomycetes</taxon>
        <taxon>Propionibacteriales</taxon>
        <taxon>Nocardioidaceae</taxon>
        <taxon>Nocardioides</taxon>
    </lineage>
</organism>
<dbReference type="Pfam" id="PF18029">
    <property type="entry name" value="Glyoxalase_6"/>
    <property type="match status" value="2"/>
</dbReference>
<dbReference type="PANTHER" id="PTHR35908">
    <property type="entry name" value="HYPOTHETICAL FUSION PROTEIN"/>
    <property type="match status" value="1"/>
</dbReference>
<reference evidence="3" key="1">
    <citation type="journal article" date="2019" name="Int. J. Syst. Evol. Microbiol.">
        <title>The Global Catalogue of Microorganisms (GCM) 10K type strain sequencing project: providing services to taxonomists for standard genome sequencing and annotation.</title>
        <authorList>
            <consortium name="The Broad Institute Genomics Platform"/>
            <consortium name="The Broad Institute Genome Sequencing Center for Infectious Disease"/>
            <person name="Wu L."/>
            <person name="Ma J."/>
        </authorList>
    </citation>
    <scope>NUCLEOTIDE SEQUENCE [LARGE SCALE GENOMIC DNA]</scope>
    <source>
        <strain evidence="3">JCM 16703</strain>
    </source>
</reference>
<gene>
    <name evidence="2" type="ORF">GCM10022215_05410</name>
</gene>
<dbReference type="EMBL" id="BAAAZH010000003">
    <property type="protein sequence ID" value="GAA4110328.1"/>
    <property type="molecule type" value="Genomic_DNA"/>
</dbReference>
<dbReference type="PANTHER" id="PTHR35908:SF1">
    <property type="entry name" value="CONSERVED PROTEIN"/>
    <property type="match status" value="1"/>
</dbReference>
<accession>A0ABP7XBZ9</accession>
<dbReference type="Gene3D" id="3.10.180.10">
    <property type="entry name" value="2,3-Dihydroxybiphenyl 1,2-Dioxygenase, domain 1"/>
    <property type="match status" value="2"/>
</dbReference>
<sequence>MRRRRHRVSGGDPVTEARKPFWISAFLDQAPGEGEASEAFWAAVTGTSLSTRRGDDGEFATLVPADGDDHLRVQRLADGPRGVHLDLHVDDVRAGADRLAGLGAVEVADLGHIIMRSPGGMTFCLVTHPCRVRTSPVVWPDGHRSLVDQVCLDVPSVLLDAETAFWSRALELDVVASATASTFRPLRRDPALPLRILLQDIGSGDVVRAHLDLATDDRAAEVARHGSLGAQVVAEHARWTVLADPVGRAYCVTDRDPSTGLLP</sequence>
<name>A0ABP7XBZ9_9ACTN</name>
<dbReference type="InterPro" id="IPR041581">
    <property type="entry name" value="Glyoxalase_6"/>
</dbReference>
<dbReference type="InterPro" id="IPR029068">
    <property type="entry name" value="Glyas_Bleomycin-R_OHBP_Dase"/>
</dbReference>
<evidence type="ECO:0000313" key="2">
    <source>
        <dbReference type="EMBL" id="GAA4110328.1"/>
    </source>
</evidence>
<comment type="caution">
    <text evidence="2">The sequence shown here is derived from an EMBL/GenBank/DDBJ whole genome shotgun (WGS) entry which is preliminary data.</text>
</comment>
<dbReference type="SUPFAM" id="SSF54593">
    <property type="entry name" value="Glyoxalase/Bleomycin resistance protein/Dihydroxybiphenyl dioxygenase"/>
    <property type="match status" value="2"/>
</dbReference>
<feature type="domain" description="Glyoxalase-like" evidence="1">
    <location>
        <begin position="35"/>
        <end position="126"/>
    </location>
</feature>
<proteinExistence type="predicted"/>
<dbReference type="Proteomes" id="UP001501495">
    <property type="component" value="Unassembled WGS sequence"/>
</dbReference>
<evidence type="ECO:0000313" key="3">
    <source>
        <dbReference type="Proteomes" id="UP001501495"/>
    </source>
</evidence>
<keyword evidence="3" id="KW-1185">Reference proteome</keyword>
<protein>
    <recommendedName>
        <fullName evidence="1">Glyoxalase-like domain-containing protein</fullName>
    </recommendedName>
</protein>